<evidence type="ECO:0000313" key="2">
    <source>
        <dbReference type="EMBL" id="KAB0665652.1"/>
    </source>
</evidence>
<dbReference type="AlphaFoldDB" id="A0A7J4ZR40"/>
<protein>
    <submittedName>
        <fullName evidence="2">Uncharacterized protein</fullName>
    </submittedName>
</protein>
<evidence type="ECO:0000256" key="1">
    <source>
        <dbReference type="SAM" id="MobiDB-lite"/>
    </source>
</evidence>
<dbReference type="RefSeq" id="WP_151128093.1">
    <property type="nucleotide sequence ID" value="NZ_VZQZ01000004.1"/>
</dbReference>
<feature type="compositionally biased region" description="Polar residues" evidence="1">
    <location>
        <begin position="407"/>
        <end position="423"/>
    </location>
</feature>
<keyword evidence="3" id="KW-1185">Reference proteome</keyword>
<feature type="region of interest" description="Disordered" evidence="1">
    <location>
        <begin position="407"/>
        <end position="426"/>
    </location>
</feature>
<evidence type="ECO:0000313" key="3">
    <source>
        <dbReference type="Proteomes" id="UP000420562"/>
    </source>
</evidence>
<sequence length="730" mass="78887">MGKFRTIQTALNAGEISPKLRGRTDIPRYQHGLELCRNAIPMVWGGVQRMPGTRFVAEASGPVVRLIDFPVSIDGAMAGYVLELGDRKLRVYYNGTQIKNGAAPYEVATPYQSAILPEIRYTASANVLYFFHPTKRPKRFYRKDSDTNWILEDVPFTYFPYMRPPNSSGIKITPSATSGNITLTADKAWFIADHIGLTLVVNGGICTITAVTDSMHASASVDAGTPISAPDSTGRRLHDVVTFTYTPPEIPVAFGFNVDIKALYDGKIPDFSTSYAEGGYSGNSDDYLTVTPSNPLPDGVTVTRVREINQLSGTDPDPDWKEQAWSDFRGWPACATFHEQRMIAAGSPTYPTYEWGSSSGDPLDFTIGTLDSDGWAFNLSAASTSIYHLLGVDCIATFAGDKELTVRGSSDSPITPSNVQVKNRTPHGTGLVRPVQIGGEIYFVPPSGLKLRGFGYQYSSDSYVAPDVAVIADHLVADGNGISQISYAREPYSLLWAVTNGGALLTLTLDKEQEVTAWAAHGTDDSRHISITSVPGQDGSDQVWFAVKRLINGQWRTYVEMLDVGLQTDSSVVASGAGLVEISGLGHLENCLVDVKADGFYCGRKTVIGGKIALENPAATIEAGLPYHTTIKDLPLELANPGQSIQGAATAVGKIRVRLFETQGCTVNGEQIPFRRFPNINAPVGVFSGDKEIFNLGRGTDPSQTQVSIEQDLPFSLTVLAIIKEVTVNG</sequence>
<reference evidence="2 3" key="1">
    <citation type="submission" date="2019-09" db="EMBL/GenBank/DDBJ databases">
        <title>Geobacter sp. Red96, a novel strain isolated from paddy soil.</title>
        <authorList>
            <person name="Xu Z."/>
            <person name="Masuda Y."/>
            <person name="Itoh H."/>
            <person name="Senoo K."/>
        </authorList>
    </citation>
    <scope>NUCLEOTIDE SEQUENCE [LARGE SCALE GENOMIC DNA]</scope>
    <source>
        <strain evidence="2 3">Red96</strain>
    </source>
</reference>
<dbReference type="EMBL" id="VZQZ01000004">
    <property type="protein sequence ID" value="KAB0665652.1"/>
    <property type="molecule type" value="Genomic_DNA"/>
</dbReference>
<name>A0A7J4ZR40_9BACT</name>
<gene>
    <name evidence="2" type="ORF">F6V25_07985</name>
</gene>
<comment type="caution">
    <text evidence="2">The sequence shown here is derived from an EMBL/GenBank/DDBJ whole genome shotgun (WGS) entry which is preliminary data.</text>
</comment>
<organism evidence="2 3">
    <name type="scientific">Oryzomonas japonica</name>
    <dbReference type="NCBI Taxonomy" id="2603858"/>
    <lineage>
        <taxon>Bacteria</taxon>
        <taxon>Pseudomonadati</taxon>
        <taxon>Thermodesulfobacteriota</taxon>
        <taxon>Desulfuromonadia</taxon>
        <taxon>Geobacterales</taxon>
        <taxon>Geobacteraceae</taxon>
        <taxon>Oryzomonas</taxon>
    </lineage>
</organism>
<dbReference type="Proteomes" id="UP000420562">
    <property type="component" value="Unassembled WGS sequence"/>
</dbReference>
<proteinExistence type="predicted"/>
<accession>A0A7J4ZR40</accession>